<organism evidence="2 3">
    <name type="scientific">Streptomyces crystallinus</name>
    <dbReference type="NCBI Taxonomy" id="68191"/>
    <lineage>
        <taxon>Bacteria</taxon>
        <taxon>Bacillati</taxon>
        <taxon>Actinomycetota</taxon>
        <taxon>Actinomycetes</taxon>
        <taxon>Kitasatosporales</taxon>
        <taxon>Streptomycetaceae</taxon>
        <taxon>Streptomyces</taxon>
    </lineage>
</organism>
<keyword evidence="3" id="KW-1185">Reference proteome</keyword>
<evidence type="ECO:0000313" key="2">
    <source>
        <dbReference type="EMBL" id="GAA0583673.1"/>
    </source>
</evidence>
<feature type="compositionally biased region" description="Low complexity" evidence="1">
    <location>
        <begin position="33"/>
        <end position="49"/>
    </location>
</feature>
<gene>
    <name evidence="2" type="ORF">GCM10010394_10610</name>
</gene>
<comment type="caution">
    <text evidence="2">The sequence shown here is derived from an EMBL/GenBank/DDBJ whole genome shotgun (WGS) entry which is preliminary data.</text>
</comment>
<reference evidence="3" key="1">
    <citation type="journal article" date="2019" name="Int. J. Syst. Evol. Microbiol.">
        <title>The Global Catalogue of Microorganisms (GCM) 10K type strain sequencing project: providing services to taxonomists for standard genome sequencing and annotation.</title>
        <authorList>
            <consortium name="The Broad Institute Genomics Platform"/>
            <consortium name="The Broad Institute Genome Sequencing Center for Infectious Disease"/>
            <person name="Wu L."/>
            <person name="Ma J."/>
        </authorList>
    </citation>
    <scope>NUCLEOTIDE SEQUENCE [LARGE SCALE GENOMIC DNA]</scope>
    <source>
        <strain evidence="3">JCM 5067</strain>
    </source>
</reference>
<feature type="region of interest" description="Disordered" evidence="1">
    <location>
        <begin position="124"/>
        <end position="146"/>
    </location>
</feature>
<sequence length="177" mass="18532">MGSLDARRWRAVAVPLSLSALLVTTACSDHQGAPKAAPSHSDSPSPSHPRLSKADCDDDVVPDSRPPTKLSRDGQTAVGSGSIWFIAPRTDSWSDILERQGAVRRGKFPLWVDQHAAPQVSVEGVRGTAGTGRAHMTPTSEGIPGPLPMSVELPGPGCWQVTVKGTGSTARILLNAA</sequence>
<name>A0ABP3Q666_9ACTN</name>
<proteinExistence type="predicted"/>
<evidence type="ECO:0000256" key="1">
    <source>
        <dbReference type="SAM" id="MobiDB-lite"/>
    </source>
</evidence>
<dbReference type="Proteomes" id="UP001500668">
    <property type="component" value="Unassembled WGS sequence"/>
</dbReference>
<feature type="region of interest" description="Disordered" evidence="1">
    <location>
        <begin position="30"/>
        <end position="76"/>
    </location>
</feature>
<evidence type="ECO:0000313" key="3">
    <source>
        <dbReference type="Proteomes" id="UP001500668"/>
    </source>
</evidence>
<dbReference type="PROSITE" id="PS51257">
    <property type="entry name" value="PROKAR_LIPOPROTEIN"/>
    <property type="match status" value="1"/>
</dbReference>
<evidence type="ECO:0008006" key="4">
    <source>
        <dbReference type="Google" id="ProtNLM"/>
    </source>
</evidence>
<accession>A0ABP3Q666</accession>
<protein>
    <recommendedName>
        <fullName evidence="4">Lipoprotein</fullName>
    </recommendedName>
</protein>
<dbReference type="EMBL" id="BAAACA010000006">
    <property type="protein sequence ID" value="GAA0583673.1"/>
    <property type="molecule type" value="Genomic_DNA"/>
</dbReference>